<gene>
    <name evidence="7" type="ORF">MNEG_2916</name>
</gene>
<dbReference type="GO" id="GO:0051301">
    <property type="term" value="P:cell division"/>
    <property type="evidence" value="ECO:0007669"/>
    <property type="project" value="UniProtKB-KW"/>
</dbReference>
<dbReference type="Gene3D" id="1.10.472.10">
    <property type="entry name" value="Cyclin-like"/>
    <property type="match status" value="2"/>
</dbReference>
<dbReference type="SMART" id="SM01332">
    <property type="entry name" value="Cyclin_C"/>
    <property type="match status" value="1"/>
</dbReference>
<dbReference type="GeneID" id="25735794"/>
<dbReference type="AlphaFoldDB" id="A0A0D2LED6"/>
<dbReference type="RefSeq" id="XP_013904058.1">
    <property type="nucleotide sequence ID" value="XM_014048604.1"/>
</dbReference>
<keyword evidence="8" id="KW-1185">Reference proteome</keyword>
<dbReference type="FunFam" id="1.10.472.10:FF:000001">
    <property type="entry name" value="G2/mitotic-specific cyclin"/>
    <property type="match status" value="1"/>
</dbReference>
<comment type="similarity">
    <text evidence="4">Belongs to the cyclin family.</text>
</comment>
<dbReference type="InterPro" id="IPR036915">
    <property type="entry name" value="Cyclin-like_sf"/>
</dbReference>
<keyword evidence="1" id="KW-0132">Cell division</keyword>
<dbReference type="SUPFAM" id="SSF47954">
    <property type="entry name" value="Cyclin-like"/>
    <property type="match status" value="2"/>
</dbReference>
<feature type="domain" description="Cyclin-like" evidence="5">
    <location>
        <begin position="42"/>
        <end position="128"/>
    </location>
</feature>
<evidence type="ECO:0000256" key="4">
    <source>
        <dbReference type="RuleBase" id="RU000383"/>
    </source>
</evidence>
<dbReference type="Proteomes" id="UP000054498">
    <property type="component" value="Unassembled WGS sequence"/>
</dbReference>
<dbReference type="InterPro" id="IPR048258">
    <property type="entry name" value="Cyclins_cyclin-box"/>
</dbReference>
<evidence type="ECO:0000256" key="3">
    <source>
        <dbReference type="ARBA" id="ARBA00023306"/>
    </source>
</evidence>
<feature type="domain" description="Cyclin-like" evidence="5">
    <location>
        <begin position="141"/>
        <end position="227"/>
    </location>
</feature>
<feature type="domain" description="Cyclin C-terminal" evidence="6">
    <location>
        <begin position="137"/>
        <end position="265"/>
    </location>
</feature>
<dbReference type="OrthoDB" id="2013528at2759"/>
<evidence type="ECO:0000313" key="8">
    <source>
        <dbReference type="Proteomes" id="UP000054498"/>
    </source>
</evidence>
<evidence type="ECO:0000259" key="6">
    <source>
        <dbReference type="SMART" id="SM01332"/>
    </source>
</evidence>
<dbReference type="InterPro" id="IPR013763">
    <property type="entry name" value="Cyclin-like_dom"/>
</dbReference>
<organism evidence="7 8">
    <name type="scientific">Monoraphidium neglectum</name>
    <dbReference type="NCBI Taxonomy" id="145388"/>
    <lineage>
        <taxon>Eukaryota</taxon>
        <taxon>Viridiplantae</taxon>
        <taxon>Chlorophyta</taxon>
        <taxon>core chlorophytes</taxon>
        <taxon>Chlorophyceae</taxon>
        <taxon>CS clade</taxon>
        <taxon>Sphaeropleales</taxon>
        <taxon>Selenastraceae</taxon>
        <taxon>Monoraphidium</taxon>
    </lineage>
</organism>
<accession>A0A0D2LED6</accession>
<dbReference type="PROSITE" id="PS00292">
    <property type="entry name" value="CYCLINS"/>
    <property type="match status" value="1"/>
</dbReference>
<evidence type="ECO:0000259" key="5">
    <source>
        <dbReference type="SMART" id="SM00385"/>
    </source>
</evidence>
<keyword evidence="2 4" id="KW-0195">Cyclin</keyword>
<evidence type="ECO:0000256" key="1">
    <source>
        <dbReference type="ARBA" id="ARBA00022618"/>
    </source>
</evidence>
<dbReference type="KEGG" id="mng:MNEG_2916"/>
<dbReference type="PANTHER" id="PTHR10177">
    <property type="entry name" value="CYCLINS"/>
    <property type="match status" value="1"/>
</dbReference>
<proteinExistence type="inferred from homology"/>
<evidence type="ECO:0000256" key="2">
    <source>
        <dbReference type="ARBA" id="ARBA00023127"/>
    </source>
</evidence>
<protein>
    <submittedName>
        <fullName evidence="7">Cyclin-A1</fullName>
    </submittedName>
</protein>
<keyword evidence="3" id="KW-0131">Cell cycle</keyword>
<dbReference type="InterPro" id="IPR039361">
    <property type="entry name" value="Cyclin"/>
</dbReference>
<dbReference type="EMBL" id="KK100566">
    <property type="protein sequence ID" value="KIZ05039.1"/>
    <property type="molecule type" value="Genomic_DNA"/>
</dbReference>
<sequence>MRQERDAQLFPADNCSRQATAVSSAAASAQAVTPQMRCIVASWLSEVAAEFRLQQETLFLAVRLLDRFQAVSPAGVPRNVLQLVAVACMMVASKQDEVSHPSVDDFTEIAADAFQRDDLLRMERLLLDQLEWRVQLPTAYTFLHVFAQALSGRLSRRAIALSAYLSEVSLLDHLLAATPPSLVAAAALAVAAAWHGGGGGGDVVAALRAATGYSAAELAPVAARLLHLLHCAGAADAAPAHQPLVFVREKYAHESWLCISRQDAAGAAATAAALGLSLGTAVGAGLPYQPHPVAPQWHAQPAVVAA</sequence>
<dbReference type="InterPro" id="IPR006671">
    <property type="entry name" value="Cyclin_N"/>
</dbReference>
<dbReference type="Pfam" id="PF02984">
    <property type="entry name" value="Cyclin_C"/>
    <property type="match status" value="1"/>
</dbReference>
<dbReference type="STRING" id="145388.A0A0D2LED6"/>
<name>A0A0D2LED6_9CHLO</name>
<dbReference type="SMART" id="SM00385">
    <property type="entry name" value="CYCLIN"/>
    <property type="match status" value="2"/>
</dbReference>
<dbReference type="Pfam" id="PF00134">
    <property type="entry name" value="Cyclin_N"/>
    <property type="match status" value="1"/>
</dbReference>
<reference evidence="7 8" key="1">
    <citation type="journal article" date="2013" name="BMC Genomics">
        <title>Reconstruction of the lipid metabolism for the microalga Monoraphidium neglectum from its genome sequence reveals characteristics suitable for biofuel production.</title>
        <authorList>
            <person name="Bogen C."/>
            <person name="Al-Dilaimi A."/>
            <person name="Albersmeier A."/>
            <person name="Wichmann J."/>
            <person name="Grundmann M."/>
            <person name="Rupp O."/>
            <person name="Lauersen K.J."/>
            <person name="Blifernez-Klassen O."/>
            <person name="Kalinowski J."/>
            <person name="Goesmann A."/>
            <person name="Mussgnug J.H."/>
            <person name="Kruse O."/>
        </authorList>
    </citation>
    <scope>NUCLEOTIDE SEQUENCE [LARGE SCALE GENOMIC DNA]</scope>
    <source>
        <strain evidence="7 8">SAG 48.87</strain>
    </source>
</reference>
<dbReference type="InterPro" id="IPR004367">
    <property type="entry name" value="Cyclin_C-dom"/>
</dbReference>
<evidence type="ECO:0000313" key="7">
    <source>
        <dbReference type="EMBL" id="KIZ05039.1"/>
    </source>
</evidence>